<accession>A0AA39GGC1</accession>
<dbReference type="SUPFAM" id="SSF57701">
    <property type="entry name" value="Zn2/Cys6 DNA-binding domain"/>
    <property type="match status" value="1"/>
</dbReference>
<dbReference type="PROSITE" id="PS50048">
    <property type="entry name" value="ZN2_CY6_FUNGAL_2"/>
    <property type="match status" value="1"/>
</dbReference>
<gene>
    <name evidence="6" type="ORF">NLU13_6765</name>
</gene>
<dbReference type="CDD" id="cd12148">
    <property type="entry name" value="fungal_TF_MHR"/>
    <property type="match status" value="1"/>
</dbReference>
<comment type="caution">
    <text evidence="6">The sequence shown here is derived from an EMBL/GenBank/DDBJ whole genome shotgun (WGS) entry which is preliminary data.</text>
</comment>
<dbReference type="InterPro" id="IPR036864">
    <property type="entry name" value="Zn2-C6_fun-type_DNA-bd_sf"/>
</dbReference>
<feature type="compositionally biased region" description="Polar residues" evidence="4">
    <location>
        <begin position="667"/>
        <end position="680"/>
    </location>
</feature>
<keyword evidence="3" id="KW-0175">Coiled coil</keyword>
<dbReference type="EMBL" id="JAPDFR010000006">
    <property type="protein sequence ID" value="KAK0385587.1"/>
    <property type="molecule type" value="Genomic_DNA"/>
</dbReference>
<dbReference type="SMART" id="SM00066">
    <property type="entry name" value="GAL4"/>
    <property type="match status" value="1"/>
</dbReference>
<sequence>MGRQPRQRPVSCVFCRTRKLRCNRQFPCSKCTSRGVICELGNGVVPSVAAGAESGGLGGDALLKLLARLDKLEKTVSDQNEELKITRNAVFGPGGGRTGTGAGSIPMSERSPLVNDTSTGPGSTATTSSRTDTQEPPISVHLQRFTTDALVLESGCTSEPIVDKFESDDFEFRISPIRQITKQGFYSISSKALCSQDGLYPATKCIFLPLREEARYLTQKYFLEITYFHHIIHFPTLEAKIRNLYDDIEAGKPIEKGVALLLICILSNVCITWTPYEDAHCSFFDAATASRQAVSWIKAGMDLTDHCQRLATPTMEFVQAITILFFVIFLMEGISGRVGEMLSRAIYTARNLGFHTIDKAGNGWTVSRVKDMTPSEKEIARRIMWYLAATDWALGSLAMPLEGSYLVDPRGMQVKKPLNVDDEDLVDDKEIVARPYDEETSASYFIQRIRLSELFRELNLLQMPVGPDPEKGQYERVIEIDARLHRFLSELPPFFSLNFAGQASRNFVKEASRNYAGAVLRRCTLHLMVHRHLCQIHLPFLARGAVDPDFSYSRRVCLESARIILRSEAQLSGETLTSMSLRTRMTMVLRCVFLASIALVVDACVADGPQHEDKPKAEEILQSWATLEQTKKISTTASRLLDLSKMVLKKQNPSHPALAALDKDSVHQQPRNGLATSPESASKAADQGMLAAAISMQPEESIILDDQRLGFGASMDVDHIDWERFFLGVDSAPFL</sequence>
<dbReference type="InterPro" id="IPR050613">
    <property type="entry name" value="Sec_Metabolite_Reg"/>
</dbReference>
<feature type="compositionally biased region" description="Low complexity" evidence="4">
    <location>
        <begin position="117"/>
        <end position="131"/>
    </location>
</feature>
<keyword evidence="7" id="KW-1185">Reference proteome</keyword>
<dbReference type="AlphaFoldDB" id="A0AA39GGC1"/>
<proteinExistence type="predicted"/>
<evidence type="ECO:0000259" key="5">
    <source>
        <dbReference type="PROSITE" id="PS50048"/>
    </source>
</evidence>
<organism evidence="6 7">
    <name type="scientific">Sarocladium strictum</name>
    <name type="common">Black bundle disease fungus</name>
    <name type="synonym">Acremonium strictum</name>
    <dbReference type="NCBI Taxonomy" id="5046"/>
    <lineage>
        <taxon>Eukaryota</taxon>
        <taxon>Fungi</taxon>
        <taxon>Dikarya</taxon>
        <taxon>Ascomycota</taxon>
        <taxon>Pezizomycotina</taxon>
        <taxon>Sordariomycetes</taxon>
        <taxon>Hypocreomycetidae</taxon>
        <taxon>Hypocreales</taxon>
        <taxon>Sarocladiaceae</taxon>
        <taxon>Sarocladium</taxon>
    </lineage>
</organism>
<dbReference type="PROSITE" id="PS00463">
    <property type="entry name" value="ZN2_CY6_FUNGAL_1"/>
    <property type="match status" value="1"/>
</dbReference>
<feature type="coiled-coil region" evidence="3">
    <location>
        <begin position="62"/>
        <end position="89"/>
    </location>
</feature>
<dbReference type="Pfam" id="PF00172">
    <property type="entry name" value="Zn_clus"/>
    <property type="match status" value="1"/>
</dbReference>
<dbReference type="Proteomes" id="UP001175261">
    <property type="component" value="Unassembled WGS sequence"/>
</dbReference>
<feature type="region of interest" description="Disordered" evidence="4">
    <location>
        <begin position="89"/>
        <end position="135"/>
    </location>
</feature>
<dbReference type="GO" id="GO:0005634">
    <property type="term" value="C:nucleus"/>
    <property type="evidence" value="ECO:0007669"/>
    <property type="project" value="UniProtKB-SubCell"/>
</dbReference>
<protein>
    <recommendedName>
        <fullName evidence="5">Zn(2)-C6 fungal-type domain-containing protein</fullName>
    </recommendedName>
</protein>
<evidence type="ECO:0000256" key="3">
    <source>
        <dbReference type="SAM" id="Coils"/>
    </source>
</evidence>
<reference evidence="6" key="1">
    <citation type="submission" date="2022-10" db="EMBL/GenBank/DDBJ databases">
        <title>Determination and structural analysis of whole genome sequence of Sarocladium strictum F4-1.</title>
        <authorList>
            <person name="Hu L."/>
            <person name="Jiang Y."/>
        </authorList>
    </citation>
    <scope>NUCLEOTIDE SEQUENCE</scope>
    <source>
        <strain evidence="6">F4-1</strain>
    </source>
</reference>
<dbReference type="InterPro" id="IPR001138">
    <property type="entry name" value="Zn2Cys6_DnaBD"/>
</dbReference>
<keyword evidence="2" id="KW-0539">Nucleus</keyword>
<evidence type="ECO:0000256" key="2">
    <source>
        <dbReference type="ARBA" id="ARBA00023242"/>
    </source>
</evidence>
<evidence type="ECO:0000313" key="7">
    <source>
        <dbReference type="Proteomes" id="UP001175261"/>
    </source>
</evidence>
<feature type="domain" description="Zn(2)-C6 fungal-type" evidence="5">
    <location>
        <begin position="11"/>
        <end position="40"/>
    </location>
</feature>
<evidence type="ECO:0000256" key="1">
    <source>
        <dbReference type="ARBA" id="ARBA00004123"/>
    </source>
</evidence>
<dbReference type="GO" id="GO:0008270">
    <property type="term" value="F:zinc ion binding"/>
    <property type="evidence" value="ECO:0007669"/>
    <property type="project" value="InterPro"/>
</dbReference>
<feature type="compositionally biased region" description="Gly residues" evidence="4">
    <location>
        <begin position="92"/>
        <end position="102"/>
    </location>
</feature>
<comment type="subcellular location">
    <subcellularLocation>
        <location evidence="1">Nucleus</location>
    </subcellularLocation>
</comment>
<dbReference type="PANTHER" id="PTHR31001:SF90">
    <property type="entry name" value="CENTROMERE DNA-BINDING PROTEIN COMPLEX CBF3 SUBUNIT B"/>
    <property type="match status" value="1"/>
</dbReference>
<dbReference type="Gene3D" id="4.10.240.10">
    <property type="entry name" value="Zn(2)-C6 fungal-type DNA-binding domain"/>
    <property type="match status" value="1"/>
</dbReference>
<evidence type="ECO:0000256" key="4">
    <source>
        <dbReference type="SAM" id="MobiDB-lite"/>
    </source>
</evidence>
<dbReference type="PANTHER" id="PTHR31001">
    <property type="entry name" value="UNCHARACTERIZED TRANSCRIPTIONAL REGULATORY PROTEIN"/>
    <property type="match status" value="1"/>
</dbReference>
<dbReference type="GO" id="GO:0000981">
    <property type="term" value="F:DNA-binding transcription factor activity, RNA polymerase II-specific"/>
    <property type="evidence" value="ECO:0007669"/>
    <property type="project" value="InterPro"/>
</dbReference>
<dbReference type="CDD" id="cd00067">
    <property type="entry name" value="GAL4"/>
    <property type="match status" value="1"/>
</dbReference>
<name>A0AA39GGC1_SARSR</name>
<feature type="region of interest" description="Disordered" evidence="4">
    <location>
        <begin position="661"/>
        <end position="682"/>
    </location>
</feature>
<evidence type="ECO:0000313" key="6">
    <source>
        <dbReference type="EMBL" id="KAK0385587.1"/>
    </source>
</evidence>